<evidence type="ECO:0000313" key="4">
    <source>
        <dbReference type="Proteomes" id="UP001243420"/>
    </source>
</evidence>
<sequence>MDRLQAAIRQARAARDAVLARSATMPEVDEPTGEALMAWAGLDAFEPDPRHLERNRIVTREDGPRSAPFDVLRTRILQQAETKGYKRIAITSPGPGCGKSTVTLNLALSLARQTDVRTIVVDLDLRRPMLARLLGLDGEKHIPRAIVERADPAGEMTRLGDNLAIASTARAVRDPSALIHGRSMAQFLDRLADQFEPDLILLDLPPVMVSDDAIAFMPNADAAMIVAAAEQSTLRQVDACERDLAAQTNVLGVVLNKCAHPGDGHAYGYGYGYGYGASA</sequence>
<reference evidence="3 4" key="1">
    <citation type="submission" date="2023-04" db="EMBL/GenBank/DDBJ databases">
        <title>Jannaschia ovalis sp. nov., a marine bacterium isolated from sea tidal flat.</title>
        <authorList>
            <person name="Kwon D.Y."/>
            <person name="Kim J.-J."/>
        </authorList>
    </citation>
    <scope>NUCLEOTIDE SEQUENCE [LARGE SCALE GENOMIC DNA]</scope>
    <source>
        <strain evidence="3 4">GRR-S6-38</strain>
    </source>
</reference>
<proteinExistence type="predicted"/>
<dbReference type="Proteomes" id="UP001243420">
    <property type="component" value="Chromosome"/>
</dbReference>
<keyword evidence="3" id="KW-0808">Transferase</keyword>
<dbReference type="Gene3D" id="3.40.50.300">
    <property type="entry name" value="P-loop containing nucleotide triphosphate hydrolases"/>
    <property type="match status" value="1"/>
</dbReference>
<organism evidence="3 4">
    <name type="scientific">Jannaschia ovalis</name>
    <dbReference type="NCBI Taxonomy" id="3038773"/>
    <lineage>
        <taxon>Bacteria</taxon>
        <taxon>Pseudomonadati</taxon>
        <taxon>Pseudomonadota</taxon>
        <taxon>Alphaproteobacteria</taxon>
        <taxon>Rhodobacterales</taxon>
        <taxon>Roseobacteraceae</taxon>
        <taxon>Jannaschia</taxon>
    </lineage>
</organism>
<evidence type="ECO:0000256" key="1">
    <source>
        <dbReference type="ARBA" id="ARBA00022741"/>
    </source>
</evidence>
<dbReference type="Pfam" id="PF10609">
    <property type="entry name" value="ParA"/>
    <property type="match status" value="1"/>
</dbReference>
<dbReference type="RefSeq" id="WP_279963846.1">
    <property type="nucleotide sequence ID" value="NZ_CP122537.1"/>
</dbReference>
<protein>
    <submittedName>
        <fullName evidence="3">CpsD/CapB family tyrosine-protein kinase</fullName>
        <ecNumber evidence="3">2.7.10.2</ecNumber>
    </submittedName>
</protein>
<keyword evidence="1" id="KW-0547">Nucleotide-binding</keyword>
<evidence type="ECO:0000256" key="2">
    <source>
        <dbReference type="ARBA" id="ARBA00022840"/>
    </source>
</evidence>
<dbReference type="GO" id="GO:0004715">
    <property type="term" value="F:non-membrane spanning protein tyrosine kinase activity"/>
    <property type="evidence" value="ECO:0007669"/>
    <property type="project" value="UniProtKB-EC"/>
</dbReference>
<dbReference type="PANTHER" id="PTHR32309:SF13">
    <property type="entry name" value="FERRIC ENTEROBACTIN TRANSPORT PROTEIN FEPE"/>
    <property type="match status" value="1"/>
</dbReference>
<keyword evidence="4" id="KW-1185">Reference proteome</keyword>
<dbReference type="InterPro" id="IPR005702">
    <property type="entry name" value="Wzc-like_C"/>
</dbReference>
<dbReference type="InterPro" id="IPR033756">
    <property type="entry name" value="YlxH/NBP35"/>
</dbReference>
<evidence type="ECO:0000313" key="3">
    <source>
        <dbReference type="EMBL" id="WGH77272.1"/>
    </source>
</evidence>
<gene>
    <name evidence="3" type="ORF">P8627_09425</name>
</gene>
<dbReference type="SUPFAM" id="SSF52540">
    <property type="entry name" value="P-loop containing nucleoside triphosphate hydrolases"/>
    <property type="match status" value="1"/>
</dbReference>
<dbReference type="EC" id="2.7.10.2" evidence="3"/>
<keyword evidence="3" id="KW-0418">Kinase</keyword>
<name>A0ABY8L7C1_9RHOB</name>
<dbReference type="EMBL" id="CP122537">
    <property type="protein sequence ID" value="WGH77272.1"/>
    <property type="molecule type" value="Genomic_DNA"/>
</dbReference>
<keyword evidence="2" id="KW-0067">ATP-binding</keyword>
<accession>A0ABY8L7C1</accession>
<dbReference type="CDD" id="cd05387">
    <property type="entry name" value="BY-kinase"/>
    <property type="match status" value="1"/>
</dbReference>
<dbReference type="PANTHER" id="PTHR32309">
    <property type="entry name" value="TYROSINE-PROTEIN KINASE"/>
    <property type="match status" value="1"/>
</dbReference>
<dbReference type="InterPro" id="IPR050445">
    <property type="entry name" value="Bact_polysacc_biosynth/exp"/>
</dbReference>
<dbReference type="InterPro" id="IPR027417">
    <property type="entry name" value="P-loop_NTPase"/>
</dbReference>